<evidence type="ECO:0008006" key="5">
    <source>
        <dbReference type="Google" id="ProtNLM"/>
    </source>
</evidence>
<dbReference type="SUPFAM" id="SSF49899">
    <property type="entry name" value="Concanavalin A-like lectins/glucanases"/>
    <property type="match status" value="1"/>
</dbReference>
<dbReference type="InterPro" id="IPR006652">
    <property type="entry name" value="Kelch_1"/>
</dbReference>
<gene>
    <name evidence="3" type="ORF">GCM10009809_40220</name>
</gene>
<dbReference type="EMBL" id="BAAAPM010000010">
    <property type="protein sequence ID" value="GAA1740638.1"/>
    <property type="molecule type" value="Genomic_DNA"/>
</dbReference>
<dbReference type="InterPro" id="IPR008969">
    <property type="entry name" value="CarboxyPept-like_regulatory"/>
</dbReference>
<reference evidence="3 4" key="1">
    <citation type="journal article" date="2019" name="Int. J. Syst. Evol. Microbiol.">
        <title>The Global Catalogue of Microorganisms (GCM) 10K type strain sequencing project: providing services to taxonomists for standard genome sequencing and annotation.</title>
        <authorList>
            <consortium name="The Broad Institute Genomics Platform"/>
            <consortium name="The Broad Institute Genome Sequencing Center for Infectious Disease"/>
            <person name="Wu L."/>
            <person name="Ma J."/>
        </authorList>
    </citation>
    <scope>NUCLEOTIDE SEQUENCE [LARGE SCALE GENOMIC DNA]</scope>
    <source>
        <strain evidence="3 4">JCM 15589</strain>
    </source>
</reference>
<keyword evidence="1" id="KW-0880">Kelch repeat</keyword>
<dbReference type="PANTHER" id="PTHR45632">
    <property type="entry name" value="LD33804P"/>
    <property type="match status" value="1"/>
</dbReference>
<dbReference type="Gene3D" id="2.120.10.80">
    <property type="entry name" value="Kelch-type beta propeller"/>
    <property type="match status" value="2"/>
</dbReference>
<dbReference type="Gene3D" id="2.60.40.1120">
    <property type="entry name" value="Carboxypeptidase-like, regulatory domain"/>
    <property type="match status" value="3"/>
</dbReference>
<dbReference type="SUPFAM" id="SSF117281">
    <property type="entry name" value="Kelch motif"/>
    <property type="match status" value="2"/>
</dbReference>
<sequence length="910" mass="94285">MVAGSAVFTTAPASGAQLGKSQAAGGTATITGRVTDGSGHGWPLYAKITMVGVTDSTHYTRPGTGEYAIELPAGSSYDLTIDPVYPGYQTVTATVELDADGVDHDIAVPVDEATCAADGYEFSYAADFDDRALPAGWSVVDHNANGVGWVFDDPRNRGNRTGGSGGYAIVDSNFFGDGNRPDTLLVSPVVDLSGVTDPEIGFNQEFQYRSGEIGDVDLSLDGGATWTNVLRQTTARGGQRTTVPIPQAAGQTDVQVRFHYYNASFDKWWQLDDISLGERTCDPVEGAYVLGTVTDANTGAALDDVAVTMGSVSTRTVATPDDAGLDDGFFWMFTTTPGPQAVTATGARGYAPSTRQLDVDAVTQAEFALRAGQLSVSPGGVESSLELGDRTATQTVSVTNTGTAPARVRLGEASGDFVMQTPDGQTQSLQQIETSDGAPLQTSDVPVTLAAFADPSEDQASAEPTAAPWTGIANYPQAIMDNRVVTLDGTVYSLGGSSGGRPTASVWMYDPATLAWEQAAPLPAARSAMTVGVVGGSIVASSGWAAGSLSGATWRYDPLTAEWTGGAANPAPRAAAGQAVLDGRLFAVGGCTTAGCTPTSDDVVAYDPAADRWETLADYPLPVAYASCGAVEGRVVCTGGNDGSGATPATYAYDPQDDDWSRVADAPAASWGAAYAVANGDLTVVGGIQSDQITNAAFAYDGVADAWHPLPHANSMRYRGGAACGFYKIGGAWSSTNADRVNEVLPGFDGCAVGEADVPWLTIDGTTADLEPGESLTLEVTTRAAVDQPGTYSSSVRVREDTPYIAPSVPVTMTVTPPRSWGALTGVVRGVACDGTAAPLAGATVTVDARSTGWTFATDENGSYAYWMDRRHSPLEVYGSKDGYRPEWTTAAIKGGQTTTVGFDLDEVGC</sequence>
<dbReference type="SUPFAM" id="SSF49464">
    <property type="entry name" value="Carboxypeptidase regulatory domain-like"/>
    <property type="match status" value="1"/>
</dbReference>
<evidence type="ECO:0000313" key="3">
    <source>
        <dbReference type="EMBL" id="GAA1740638.1"/>
    </source>
</evidence>
<evidence type="ECO:0000256" key="2">
    <source>
        <dbReference type="ARBA" id="ARBA00022737"/>
    </source>
</evidence>
<evidence type="ECO:0000256" key="1">
    <source>
        <dbReference type="ARBA" id="ARBA00022441"/>
    </source>
</evidence>
<dbReference type="Proteomes" id="UP001501138">
    <property type="component" value="Unassembled WGS sequence"/>
</dbReference>
<dbReference type="InterPro" id="IPR013320">
    <property type="entry name" value="ConA-like_dom_sf"/>
</dbReference>
<organism evidence="3 4">
    <name type="scientific">Isoptericola hypogeus</name>
    <dbReference type="NCBI Taxonomy" id="300179"/>
    <lineage>
        <taxon>Bacteria</taxon>
        <taxon>Bacillati</taxon>
        <taxon>Actinomycetota</taxon>
        <taxon>Actinomycetes</taxon>
        <taxon>Micrococcales</taxon>
        <taxon>Promicromonosporaceae</taxon>
        <taxon>Isoptericola</taxon>
    </lineage>
</organism>
<keyword evidence="2" id="KW-0677">Repeat</keyword>
<dbReference type="PANTHER" id="PTHR45632:SF3">
    <property type="entry name" value="KELCH-LIKE PROTEIN 32"/>
    <property type="match status" value="1"/>
</dbReference>
<keyword evidence="4" id="KW-1185">Reference proteome</keyword>
<proteinExistence type="predicted"/>
<dbReference type="Gene3D" id="2.60.120.200">
    <property type="match status" value="1"/>
</dbReference>
<protein>
    <recommendedName>
        <fullName evidence="5">Kelch motif-containing protein</fullName>
    </recommendedName>
</protein>
<name>A0ABN2JVS0_9MICO</name>
<dbReference type="Pfam" id="PF01344">
    <property type="entry name" value="Kelch_1"/>
    <property type="match status" value="3"/>
</dbReference>
<comment type="caution">
    <text evidence="3">The sequence shown here is derived from an EMBL/GenBank/DDBJ whole genome shotgun (WGS) entry which is preliminary data.</text>
</comment>
<accession>A0ABN2JVS0</accession>
<dbReference type="InterPro" id="IPR015915">
    <property type="entry name" value="Kelch-typ_b-propeller"/>
</dbReference>
<dbReference type="SMART" id="SM00612">
    <property type="entry name" value="Kelch"/>
    <property type="match status" value="5"/>
</dbReference>
<dbReference type="NCBIfam" id="NF038128">
    <property type="entry name" value="choice_anch_J"/>
    <property type="match status" value="1"/>
</dbReference>
<evidence type="ECO:0000313" key="4">
    <source>
        <dbReference type="Proteomes" id="UP001501138"/>
    </source>
</evidence>